<dbReference type="AlphaFoldDB" id="A0A2A2JM95"/>
<organism evidence="6 7">
    <name type="scientific">Diploscapter pachys</name>
    <dbReference type="NCBI Taxonomy" id="2018661"/>
    <lineage>
        <taxon>Eukaryota</taxon>
        <taxon>Metazoa</taxon>
        <taxon>Ecdysozoa</taxon>
        <taxon>Nematoda</taxon>
        <taxon>Chromadorea</taxon>
        <taxon>Rhabditida</taxon>
        <taxon>Rhabditina</taxon>
        <taxon>Rhabditomorpha</taxon>
        <taxon>Rhabditoidea</taxon>
        <taxon>Rhabditidae</taxon>
        <taxon>Diploscapter</taxon>
    </lineage>
</organism>
<name>A0A2A2JM95_9BILA</name>
<keyword evidence="2 4" id="KW-0472">Membrane</keyword>
<dbReference type="PANTHER" id="PTHR13005:SF4">
    <property type="entry name" value="CYSTEINE-RICH HYDROPHOBIC PROTEIN"/>
    <property type="match status" value="1"/>
</dbReference>
<accession>A0A2A2JM95</accession>
<sequence>MARRSVRTTNSDEEIAVISTNDDDDNEDDVIEEDGVRRRNGSRGRGRRNSDGELNGCMSTLPSHRSIIIHGVGHITLFGLNSRFDTEFPSELTGRVAPEELSATLQRINAVLKRHVQMSSRWLLCGLLFCCCSMGCSMWPVVCLNKRTVVAVEKTLDHENISLYHKLGLHWQLVRRPSESSQRLTEYVLELRILPKTPLLTPD</sequence>
<keyword evidence="7" id="KW-1185">Reference proteome</keyword>
<dbReference type="GO" id="GO:0016020">
    <property type="term" value="C:membrane"/>
    <property type="evidence" value="ECO:0007669"/>
    <property type="project" value="UniProtKB-SubCell"/>
</dbReference>
<feature type="region of interest" description="Disordered" evidence="3">
    <location>
        <begin position="1"/>
        <end position="29"/>
    </location>
</feature>
<evidence type="ECO:0000256" key="2">
    <source>
        <dbReference type="ARBA" id="ARBA00023136"/>
    </source>
</evidence>
<dbReference type="InterPro" id="IPR039735">
    <property type="entry name" value="CHIC1/2"/>
</dbReference>
<dbReference type="Pfam" id="PF10256">
    <property type="entry name" value="Erf4"/>
    <property type="match status" value="1"/>
</dbReference>
<keyword evidence="4" id="KW-1133">Transmembrane helix</keyword>
<evidence type="ECO:0000259" key="5">
    <source>
        <dbReference type="Pfam" id="PF10256"/>
    </source>
</evidence>
<comment type="subcellular location">
    <subcellularLocation>
        <location evidence="1">Membrane</location>
    </subcellularLocation>
</comment>
<protein>
    <recommendedName>
        <fullName evidence="5">Golgin subfamily A member 7/ERF4 domain-containing protein</fullName>
    </recommendedName>
</protein>
<proteinExistence type="predicted"/>
<comment type="caution">
    <text evidence="6">The sequence shown here is derived from an EMBL/GenBank/DDBJ whole genome shotgun (WGS) entry which is preliminary data.</text>
</comment>
<dbReference type="STRING" id="2018661.A0A2A2JM95"/>
<gene>
    <name evidence="6" type="ORF">WR25_23436</name>
</gene>
<feature type="compositionally biased region" description="Acidic residues" evidence="3">
    <location>
        <begin position="11"/>
        <end position="29"/>
    </location>
</feature>
<evidence type="ECO:0000256" key="1">
    <source>
        <dbReference type="ARBA" id="ARBA00004370"/>
    </source>
</evidence>
<feature type="domain" description="Golgin subfamily A member 7/ERF4" evidence="5">
    <location>
        <begin position="83"/>
        <end position="173"/>
    </location>
</feature>
<dbReference type="InterPro" id="IPR019383">
    <property type="entry name" value="Golgin_A_7/ERF4"/>
</dbReference>
<keyword evidence="4" id="KW-0812">Transmembrane</keyword>
<reference evidence="6 7" key="1">
    <citation type="journal article" date="2017" name="Curr. Biol.">
        <title>Genome architecture and evolution of a unichromosomal asexual nematode.</title>
        <authorList>
            <person name="Fradin H."/>
            <person name="Zegar C."/>
            <person name="Gutwein M."/>
            <person name="Lucas J."/>
            <person name="Kovtun M."/>
            <person name="Corcoran D."/>
            <person name="Baugh L.R."/>
            <person name="Kiontke K."/>
            <person name="Gunsalus K."/>
            <person name="Fitch D.H."/>
            <person name="Piano F."/>
        </authorList>
    </citation>
    <scope>NUCLEOTIDE SEQUENCE [LARGE SCALE GENOMIC DNA]</scope>
    <source>
        <strain evidence="6">PF1309</strain>
    </source>
</reference>
<dbReference type="OrthoDB" id="67682at2759"/>
<feature type="transmembrane region" description="Helical" evidence="4">
    <location>
        <begin position="122"/>
        <end position="142"/>
    </location>
</feature>
<evidence type="ECO:0000313" key="7">
    <source>
        <dbReference type="Proteomes" id="UP000218231"/>
    </source>
</evidence>
<evidence type="ECO:0000256" key="4">
    <source>
        <dbReference type="SAM" id="Phobius"/>
    </source>
</evidence>
<dbReference type="Proteomes" id="UP000218231">
    <property type="component" value="Unassembled WGS sequence"/>
</dbReference>
<dbReference type="PANTHER" id="PTHR13005">
    <property type="entry name" value="CYSTEINE-RICH HYDROPHOBIC DOMAIN PROTEIN BRAIN X-LINKED PROTEIN"/>
    <property type="match status" value="1"/>
</dbReference>
<evidence type="ECO:0000313" key="6">
    <source>
        <dbReference type="EMBL" id="PAV62808.1"/>
    </source>
</evidence>
<evidence type="ECO:0000256" key="3">
    <source>
        <dbReference type="SAM" id="MobiDB-lite"/>
    </source>
</evidence>
<dbReference type="EMBL" id="LIAE01010346">
    <property type="protein sequence ID" value="PAV62808.1"/>
    <property type="molecule type" value="Genomic_DNA"/>
</dbReference>